<dbReference type="RefSeq" id="WP_160460250.1">
    <property type="nucleotide sequence ID" value="NZ_WUBZ01000032.1"/>
</dbReference>
<accession>A0ABW9UTH1</accession>
<dbReference type="Gene3D" id="2.60.40.10">
    <property type="entry name" value="Immunoglobulins"/>
    <property type="match status" value="1"/>
</dbReference>
<dbReference type="Proteomes" id="UP000489351">
    <property type="component" value="Unassembled WGS sequence"/>
</dbReference>
<evidence type="ECO:0000313" key="1">
    <source>
        <dbReference type="EMBL" id="MWV55019.1"/>
    </source>
</evidence>
<name>A0ABW9UTH1_CHLPH</name>
<reference evidence="1 2" key="1">
    <citation type="submission" date="2019-11" db="EMBL/GenBank/DDBJ databases">
        <title>Green- and brown-colored morphotypes of Chlorobia in the stratified aquatic ecosystems of Kandalaksha Gulf (White Sea): A model for study of the accessory genome evolution.</title>
        <authorList>
            <person name="Grouzdev D.S."/>
        </authorList>
    </citation>
    <scope>NUCLEOTIDE SEQUENCE [LARGE SCALE GENOMIC DNA]</scope>
    <source>
        <strain evidence="1 2">ZM</strain>
    </source>
</reference>
<comment type="caution">
    <text evidence="1">The sequence shown here is derived from an EMBL/GenBank/DDBJ whole genome shotgun (WGS) entry which is preliminary data.</text>
</comment>
<protein>
    <recommendedName>
        <fullName evidence="3">Cadherin repeat domain-containing protein</fullName>
    </recommendedName>
</protein>
<evidence type="ECO:0000313" key="2">
    <source>
        <dbReference type="Proteomes" id="UP000489351"/>
    </source>
</evidence>
<gene>
    <name evidence="1" type="ORF">GJ685_08125</name>
</gene>
<evidence type="ECO:0008006" key="3">
    <source>
        <dbReference type="Google" id="ProtNLM"/>
    </source>
</evidence>
<dbReference type="SUPFAM" id="SSF49313">
    <property type="entry name" value="Cadherin-like"/>
    <property type="match status" value="1"/>
</dbReference>
<proteinExistence type="predicted"/>
<feature type="non-terminal residue" evidence="1">
    <location>
        <position position="1"/>
    </location>
</feature>
<sequence length="200" mass="21872">SSVQNAVVETVAFTESVQGPEQQRAESFTAQMDAKEESVIEVDMREKGAYRIPESIQSLSQSASSQFIYEASLLDGSPLPEGVRFDSLTQSFVVTGKLYGDIEIVVRARDGSGNETKTVYRLEFGSEDGESGNEQDGLQVEKLQGAAGRRLPDADIPFTRMGRAALSEQLAEAGRWGLFRQRHQLLAQLEALENPEAVDA</sequence>
<organism evidence="1 2">
    <name type="scientific">Chlorobium phaeovibrioides</name>
    <dbReference type="NCBI Taxonomy" id="1094"/>
    <lineage>
        <taxon>Bacteria</taxon>
        <taxon>Pseudomonadati</taxon>
        <taxon>Chlorobiota</taxon>
        <taxon>Chlorobiia</taxon>
        <taxon>Chlorobiales</taxon>
        <taxon>Chlorobiaceae</taxon>
        <taxon>Chlorobium/Pelodictyon group</taxon>
        <taxon>Chlorobium</taxon>
    </lineage>
</organism>
<keyword evidence="2" id="KW-1185">Reference proteome</keyword>
<dbReference type="InterPro" id="IPR013783">
    <property type="entry name" value="Ig-like_fold"/>
</dbReference>
<dbReference type="InterPro" id="IPR015919">
    <property type="entry name" value="Cadherin-like_sf"/>
</dbReference>
<dbReference type="EMBL" id="WUBZ01000032">
    <property type="protein sequence ID" value="MWV55019.1"/>
    <property type="molecule type" value="Genomic_DNA"/>
</dbReference>